<evidence type="ECO:0000313" key="5">
    <source>
        <dbReference type="EMBL" id="GAV00049.1"/>
    </source>
</evidence>
<protein>
    <recommendedName>
        <fullName evidence="7">Lipocalin/cytosolic fatty-acid binding domain-containing protein</fullName>
    </recommendedName>
</protein>
<dbReference type="InterPro" id="IPR012674">
    <property type="entry name" value="Calycin"/>
</dbReference>
<dbReference type="Gene3D" id="2.40.128.20">
    <property type="match status" value="1"/>
</dbReference>
<dbReference type="SUPFAM" id="SSF50814">
    <property type="entry name" value="Lipocalins"/>
    <property type="match status" value="1"/>
</dbReference>
<evidence type="ECO:0000313" key="6">
    <source>
        <dbReference type="Proteomes" id="UP000186922"/>
    </source>
</evidence>
<dbReference type="OrthoDB" id="10648793at2759"/>
<dbReference type="EMBL" id="BDGG01000005">
    <property type="protein sequence ID" value="GAV00049.1"/>
    <property type="molecule type" value="Genomic_DNA"/>
</dbReference>
<feature type="signal peptide" evidence="4">
    <location>
        <begin position="1"/>
        <end position="24"/>
    </location>
</feature>
<keyword evidence="2" id="KW-0346">Stress response</keyword>
<keyword evidence="4" id="KW-0732">Signal</keyword>
<organism evidence="5 6">
    <name type="scientific">Ramazzottius varieornatus</name>
    <name type="common">Water bear</name>
    <name type="synonym">Tardigrade</name>
    <dbReference type="NCBI Taxonomy" id="947166"/>
    <lineage>
        <taxon>Eukaryota</taxon>
        <taxon>Metazoa</taxon>
        <taxon>Ecdysozoa</taxon>
        <taxon>Tardigrada</taxon>
        <taxon>Eutardigrada</taxon>
        <taxon>Parachela</taxon>
        <taxon>Hypsibioidea</taxon>
        <taxon>Ramazzottiidae</taxon>
        <taxon>Ramazzottius</taxon>
    </lineage>
</organism>
<comment type="function">
    <text evidence="3">Secreted heat soluble protein acting as a molecular shield in water-deficient condition. Tardigrade-specific intrinsically disordered proteins (TDPs) are essential for desiccation tolerance by forming non-crystalline amorphous solids upon desiccation, and this vitrified state mirrors their protective capabilities.</text>
</comment>
<gene>
    <name evidence="5" type="primary">RvY_10957-1</name>
    <name evidence="5" type="synonym">RvY_10957.1</name>
    <name evidence="5" type="ORF">RvY_10957</name>
</gene>
<proteinExistence type="inferred from homology"/>
<reference evidence="5 6" key="1">
    <citation type="journal article" date="2016" name="Nat. Commun.">
        <title>Extremotolerant tardigrade genome and improved radiotolerance of human cultured cells by tardigrade-unique protein.</title>
        <authorList>
            <person name="Hashimoto T."/>
            <person name="Horikawa D.D."/>
            <person name="Saito Y."/>
            <person name="Kuwahara H."/>
            <person name="Kozuka-Hata H."/>
            <person name="Shin-I T."/>
            <person name="Minakuchi Y."/>
            <person name="Ohishi K."/>
            <person name="Motoyama A."/>
            <person name="Aizu T."/>
            <person name="Enomoto A."/>
            <person name="Kondo K."/>
            <person name="Tanaka S."/>
            <person name="Hara Y."/>
            <person name="Koshikawa S."/>
            <person name="Sagara H."/>
            <person name="Miura T."/>
            <person name="Yokobori S."/>
            <person name="Miyagawa K."/>
            <person name="Suzuki Y."/>
            <person name="Kubo T."/>
            <person name="Oyama M."/>
            <person name="Kohara Y."/>
            <person name="Fujiyama A."/>
            <person name="Arakawa K."/>
            <person name="Katayama T."/>
            <person name="Toyoda A."/>
            <person name="Kunieda T."/>
        </authorList>
    </citation>
    <scope>NUCLEOTIDE SEQUENCE [LARGE SCALE GENOMIC DNA]</scope>
    <source>
        <strain evidence="5 6">YOKOZUNA-1</strain>
    </source>
</reference>
<feature type="chain" id="PRO_5008898634" description="Lipocalin/cytosolic fatty-acid binding domain-containing protein" evidence="4">
    <location>
        <begin position="25"/>
        <end position="364"/>
    </location>
</feature>
<dbReference type="Proteomes" id="UP000186922">
    <property type="component" value="Unassembled WGS sequence"/>
</dbReference>
<comment type="caution">
    <text evidence="5">The sequence shown here is derived from an EMBL/GenBank/DDBJ whole genome shotgun (WGS) entry which is preliminary data.</text>
</comment>
<keyword evidence="6" id="KW-1185">Reference proteome</keyword>
<evidence type="ECO:0000256" key="4">
    <source>
        <dbReference type="SAM" id="SignalP"/>
    </source>
</evidence>
<evidence type="ECO:0008006" key="7">
    <source>
        <dbReference type="Google" id="ProtNLM"/>
    </source>
</evidence>
<accession>A0A1D1VNG0</accession>
<sequence>MDVLRMAVFVGLTICCPAIQHVGATEETTTVANPSSSPDISVPKGNQDVMLHKMRKDLNSVPLSIKSESAQDILIGFTTVSHAVISSVVQGFLLRLIGERTLSKMYFSLSAPVLTLVLSVLSRHAVRGQTQLDSLGKAGFPLILTGIPLDPCKMYGTWYEYKHLTVGITDANAFSTYLPIGIASTTPLTVAMHWTTQAFVPAAQAGTTTPACFSTFQQANFTADGKKISSVWRQGSTTPVRAVLTILYTDYDNVEVSVVCTARDPNRPTFCLTPSIFVLTRLRPPSLPATTQTLVQNAVNQALQPYGYAFSDLSSTLWNSTLAFPPCNPAPTAPAQFVQQVNVLKTALANNGGCYRFNTLPTSG</sequence>
<comment type="similarity">
    <text evidence="1">Belongs to the Secretory-abundant heat soluble protein (SAHS) family.</text>
</comment>
<evidence type="ECO:0000256" key="3">
    <source>
        <dbReference type="ARBA" id="ARBA00045493"/>
    </source>
</evidence>
<evidence type="ECO:0000256" key="1">
    <source>
        <dbReference type="ARBA" id="ARBA00006119"/>
    </source>
</evidence>
<name>A0A1D1VNG0_RAMVA</name>
<evidence type="ECO:0000256" key="2">
    <source>
        <dbReference type="ARBA" id="ARBA00023016"/>
    </source>
</evidence>
<dbReference type="AlphaFoldDB" id="A0A1D1VNG0"/>